<feature type="transmembrane region" description="Helical" evidence="5">
    <location>
        <begin position="81"/>
        <end position="104"/>
    </location>
</feature>
<evidence type="ECO:0000313" key="9">
    <source>
        <dbReference type="Proteomes" id="UP000774283"/>
    </source>
</evidence>
<dbReference type="PANTHER" id="PTHR22773">
    <property type="entry name" value="NADH DEHYDROGENASE"/>
    <property type="match status" value="1"/>
</dbReference>
<feature type="transmembrane region" description="Helical" evidence="5">
    <location>
        <begin position="382"/>
        <end position="405"/>
    </location>
</feature>
<evidence type="ECO:0000313" key="8">
    <source>
        <dbReference type="EMBL" id="NKX92328.1"/>
    </source>
</evidence>
<evidence type="ECO:0000256" key="6">
    <source>
        <dbReference type="RuleBase" id="RU000320"/>
    </source>
</evidence>
<dbReference type="NCBIfam" id="NF004441">
    <property type="entry name" value="PRK05777.1-4"/>
    <property type="match status" value="1"/>
</dbReference>
<accession>A0A9X5IR51</accession>
<gene>
    <name evidence="5 8" type="primary">nuoN</name>
    <name evidence="8" type="ORF">HF995_03420</name>
</gene>
<dbReference type="EC" id="7.1.1.-" evidence="5"/>
<feature type="transmembrane region" description="Helical" evidence="5">
    <location>
        <begin position="288"/>
        <end position="309"/>
    </location>
</feature>
<dbReference type="NCBIfam" id="TIGR01770">
    <property type="entry name" value="NDH_I_N"/>
    <property type="match status" value="1"/>
</dbReference>
<keyword evidence="5" id="KW-0874">Quinone</keyword>
<evidence type="ECO:0000256" key="4">
    <source>
        <dbReference type="ARBA" id="ARBA00023136"/>
    </source>
</evidence>
<feature type="transmembrane region" description="Helical" evidence="5">
    <location>
        <begin position="12"/>
        <end position="31"/>
    </location>
</feature>
<feature type="transmembrane region" description="Helical" evidence="5">
    <location>
        <begin position="348"/>
        <end position="370"/>
    </location>
</feature>
<dbReference type="InterPro" id="IPR001750">
    <property type="entry name" value="ND/Mrp_TM"/>
</dbReference>
<keyword evidence="5" id="KW-0813">Transport</keyword>
<feature type="transmembrane region" description="Helical" evidence="5">
    <location>
        <begin position="163"/>
        <end position="181"/>
    </location>
</feature>
<feature type="transmembrane region" description="Helical" evidence="5">
    <location>
        <begin position="193"/>
        <end position="217"/>
    </location>
</feature>
<keyword evidence="4 5" id="KW-0472">Membrane</keyword>
<dbReference type="InterPro" id="IPR010096">
    <property type="entry name" value="NADH-Q_OxRdtase_suN/2"/>
</dbReference>
<feature type="transmembrane region" description="Helical" evidence="5">
    <location>
        <begin position="474"/>
        <end position="494"/>
    </location>
</feature>
<protein>
    <recommendedName>
        <fullName evidence="5">NADH-quinone oxidoreductase subunit N</fullName>
        <ecNumber evidence="5">7.1.1.-</ecNumber>
    </recommendedName>
    <alternativeName>
        <fullName evidence="5">NADH dehydrogenase I subunit N</fullName>
    </alternativeName>
    <alternativeName>
        <fullName evidence="5">NDH-1 subunit N</fullName>
    </alternativeName>
</protein>
<keyword evidence="5" id="KW-0520">NAD</keyword>
<evidence type="ECO:0000256" key="2">
    <source>
        <dbReference type="ARBA" id="ARBA00022692"/>
    </source>
</evidence>
<feature type="transmembrane region" description="Helical" evidence="5">
    <location>
        <begin position="246"/>
        <end position="267"/>
    </location>
</feature>
<feature type="transmembrane region" description="Helical" evidence="5">
    <location>
        <begin position="43"/>
        <end position="61"/>
    </location>
</feature>
<comment type="caution">
    <text evidence="8">The sequence shown here is derived from an EMBL/GenBank/DDBJ whole genome shotgun (WGS) entry which is preliminary data.</text>
</comment>
<keyword evidence="5" id="KW-1278">Translocase</keyword>
<sequence length="595" mass="61762">MSPVFVEPTVDWFLLAPYILVLGGGVLGVLLEALLPARLRRPVQLTLSLVVLLAAAAMMGAQWSRLSSDTPVLLVLGGSVVLTYFSLILQVIILVIAALALLVVADRTPGGGAFAPTAAAVPGSDYEELARRKGLEQTEIYPLFLFAVGGMMVLPAAGDLITMFIGLEVLSLPLYVLVGMARHRRLLSQEASLKYFLLGSFASAIFLMGAALVYGWAGKLRLTDILGAGLNTMQASMTGADDGTRLTGLLVTGVLMMLVGALFKVGAAPFHQWTPDVYQGAPTPITGFMAACTKLAAFGVAVRVAYWTIPLMLPEPQDALLVGLWTVAILTMLVGSVVAVVQHDVKRVLAYSSIAHAGFVLVAVGSVQALDPTAALDMAPLPAILFYLLAYGLATVGAFAVVHLVRETAPASGAAGEVVVLGEATHLSQWTGLGKRSPWLAGAFLLFLLSFAGIPLTAGFIGKFSAFSVAVDAGLWWLALVGVLCSAIAVFFYVRIIVLMFFVDPAPADDTEADGAAAEVVAAEAVTSEAGEPREAGVGLQLATAPVRTSGGVTVLKGSVGSRVSIAVCAVATIVLGVLPGPVLDLVAEAAKFIP</sequence>
<dbReference type="GO" id="GO:0012505">
    <property type="term" value="C:endomembrane system"/>
    <property type="evidence" value="ECO:0007669"/>
    <property type="project" value="UniProtKB-SubCell"/>
</dbReference>
<feature type="transmembrane region" description="Helical" evidence="5">
    <location>
        <begin position="140"/>
        <end position="157"/>
    </location>
</feature>
<organism evidence="8 9">
    <name type="scientific">Sanguibacter hominis ATCC BAA-789</name>
    <dbReference type="NCBI Taxonomy" id="1312740"/>
    <lineage>
        <taxon>Bacteria</taxon>
        <taxon>Bacillati</taxon>
        <taxon>Actinomycetota</taxon>
        <taxon>Actinomycetes</taxon>
        <taxon>Micrococcales</taxon>
        <taxon>Sanguibacteraceae</taxon>
        <taxon>Sanguibacter</taxon>
    </lineage>
</organism>
<keyword evidence="8" id="KW-0560">Oxidoreductase</keyword>
<comment type="subcellular location">
    <subcellularLocation>
        <location evidence="5">Cell membrane</location>
        <topology evidence="5">Multi-pass membrane protein</topology>
    </subcellularLocation>
    <subcellularLocation>
        <location evidence="1">Endomembrane system</location>
        <topology evidence="1">Multi-pass membrane protein</topology>
    </subcellularLocation>
    <subcellularLocation>
        <location evidence="6">Membrane</location>
        <topology evidence="6">Multi-pass membrane protein</topology>
    </subcellularLocation>
</comment>
<dbReference type="GO" id="GO:0050136">
    <property type="term" value="F:NADH dehydrogenase (quinone) (non-electrogenic) activity"/>
    <property type="evidence" value="ECO:0007669"/>
    <property type="project" value="UniProtKB-UniRule"/>
</dbReference>
<dbReference type="GO" id="GO:0048038">
    <property type="term" value="F:quinone binding"/>
    <property type="evidence" value="ECO:0007669"/>
    <property type="project" value="UniProtKB-KW"/>
</dbReference>
<dbReference type="GO" id="GO:0042773">
    <property type="term" value="P:ATP synthesis coupled electron transport"/>
    <property type="evidence" value="ECO:0007669"/>
    <property type="project" value="InterPro"/>
</dbReference>
<dbReference type="Proteomes" id="UP000774283">
    <property type="component" value="Unassembled WGS sequence"/>
</dbReference>
<evidence type="ECO:0000256" key="3">
    <source>
        <dbReference type="ARBA" id="ARBA00022989"/>
    </source>
</evidence>
<dbReference type="GO" id="GO:0005886">
    <property type="term" value="C:plasma membrane"/>
    <property type="evidence" value="ECO:0007669"/>
    <property type="project" value="UniProtKB-SubCell"/>
</dbReference>
<feature type="domain" description="NADH:quinone oxidoreductase/Mrp antiporter transmembrane" evidence="7">
    <location>
        <begin position="157"/>
        <end position="488"/>
    </location>
</feature>
<dbReference type="Pfam" id="PF00361">
    <property type="entry name" value="Proton_antipo_M"/>
    <property type="match status" value="1"/>
</dbReference>
<keyword evidence="9" id="KW-1185">Reference proteome</keyword>
<name>A0A9X5IR51_9MICO</name>
<dbReference type="HAMAP" id="MF_00445">
    <property type="entry name" value="NDH1_NuoN_1"/>
    <property type="match status" value="1"/>
</dbReference>
<proteinExistence type="inferred from homology"/>
<evidence type="ECO:0000259" key="7">
    <source>
        <dbReference type="Pfam" id="PF00361"/>
    </source>
</evidence>
<keyword evidence="3 5" id="KW-1133">Transmembrane helix</keyword>
<evidence type="ECO:0000256" key="1">
    <source>
        <dbReference type="ARBA" id="ARBA00004127"/>
    </source>
</evidence>
<comment type="function">
    <text evidence="5">NDH-1 shuttles electrons from NADH, via FMN and iron-sulfur (Fe-S) centers, to quinones in the respiratory chain. The immediate electron acceptor for the enzyme in this species is believed to be a menaquinone. Couples the redox reaction to proton translocation (for every two electrons transferred, four hydrogen ions are translocated across the cytoplasmic membrane), and thus conserves the redox energy in a proton gradient.</text>
</comment>
<feature type="transmembrane region" description="Helical" evidence="5">
    <location>
        <begin position="321"/>
        <end position="341"/>
    </location>
</feature>
<keyword evidence="5" id="KW-1003">Cell membrane</keyword>
<dbReference type="AlphaFoldDB" id="A0A9X5IR51"/>
<feature type="transmembrane region" description="Helical" evidence="5">
    <location>
        <begin position="439"/>
        <end position="462"/>
    </location>
</feature>
<keyword evidence="2 5" id="KW-0812">Transmembrane</keyword>
<dbReference type="EMBL" id="JAAXOW010000001">
    <property type="protein sequence ID" value="NKX92328.1"/>
    <property type="molecule type" value="Genomic_DNA"/>
</dbReference>
<comment type="similarity">
    <text evidence="5">Belongs to the complex I subunit 2 family.</text>
</comment>
<reference evidence="8 9" key="1">
    <citation type="submission" date="2020-04" db="EMBL/GenBank/DDBJ databases">
        <title>MicrobeNet Type strains.</title>
        <authorList>
            <person name="Nicholson A.C."/>
        </authorList>
    </citation>
    <scope>NUCLEOTIDE SEQUENCE [LARGE SCALE GENOMIC DNA]</scope>
    <source>
        <strain evidence="8 9">ATCC BAA-789</strain>
    </source>
</reference>
<comment type="catalytic activity">
    <reaction evidence="5">
        <text>a quinone + NADH + 5 H(+)(in) = a quinol + NAD(+) + 4 H(+)(out)</text>
        <dbReference type="Rhea" id="RHEA:57888"/>
        <dbReference type="ChEBI" id="CHEBI:15378"/>
        <dbReference type="ChEBI" id="CHEBI:24646"/>
        <dbReference type="ChEBI" id="CHEBI:57540"/>
        <dbReference type="ChEBI" id="CHEBI:57945"/>
        <dbReference type="ChEBI" id="CHEBI:132124"/>
    </reaction>
</comment>
<dbReference type="GO" id="GO:0008137">
    <property type="term" value="F:NADH dehydrogenase (ubiquinone) activity"/>
    <property type="evidence" value="ECO:0007669"/>
    <property type="project" value="InterPro"/>
</dbReference>
<evidence type="ECO:0000256" key="5">
    <source>
        <dbReference type="HAMAP-Rule" id="MF_00445"/>
    </source>
</evidence>
<comment type="subunit">
    <text evidence="5">NDH-1 is composed of 14 different subunits. Subunits NuoA, H, J, K, L, M, N constitute the membrane sector of the complex.</text>
</comment>
<dbReference type="RefSeq" id="WP_168446372.1">
    <property type="nucleotide sequence ID" value="NZ_JAAXOW010000001.1"/>
</dbReference>